<comment type="caution">
    <text evidence="1">The sequence shown here is derived from an EMBL/GenBank/DDBJ whole genome shotgun (WGS) entry which is preliminary data.</text>
</comment>
<reference evidence="1 2" key="1">
    <citation type="journal article" date="2019" name="Philos. Trans. R. Soc. Lond., B, Biol. Sci.">
        <title>Ant behaviour and brain gene expression of defending hosts depend on the ecological success of the intruding social parasite.</title>
        <authorList>
            <person name="Kaur R."/>
            <person name="Stoldt M."/>
            <person name="Jongepier E."/>
            <person name="Feldmeyer B."/>
            <person name="Menzel F."/>
            <person name="Bornberg-Bauer E."/>
            <person name="Foitzik S."/>
        </authorList>
    </citation>
    <scope>NUCLEOTIDE SEQUENCE [LARGE SCALE GENOMIC DNA]</scope>
    <source>
        <tissue evidence="1">Whole body</tissue>
    </source>
</reference>
<evidence type="ECO:0008006" key="3">
    <source>
        <dbReference type="Google" id="ProtNLM"/>
    </source>
</evidence>
<feature type="non-terminal residue" evidence="1">
    <location>
        <position position="193"/>
    </location>
</feature>
<gene>
    <name evidence="1" type="ORF">DBV15_12488</name>
</gene>
<keyword evidence="2" id="KW-1185">Reference proteome</keyword>
<accession>A0A4S2KHW0</accession>
<dbReference type="EMBL" id="QBLH01002231">
    <property type="protein sequence ID" value="TGZ49103.1"/>
    <property type="molecule type" value="Genomic_DNA"/>
</dbReference>
<dbReference type="AlphaFoldDB" id="A0A4S2KHW0"/>
<dbReference type="Proteomes" id="UP000310200">
    <property type="component" value="Unassembled WGS sequence"/>
</dbReference>
<organism evidence="1 2">
    <name type="scientific">Temnothorax longispinosus</name>
    <dbReference type="NCBI Taxonomy" id="300112"/>
    <lineage>
        <taxon>Eukaryota</taxon>
        <taxon>Metazoa</taxon>
        <taxon>Ecdysozoa</taxon>
        <taxon>Arthropoda</taxon>
        <taxon>Hexapoda</taxon>
        <taxon>Insecta</taxon>
        <taxon>Pterygota</taxon>
        <taxon>Neoptera</taxon>
        <taxon>Endopterygota</taxon>
        <taxon>Hymenoptera</taxon>
        <taxon>Apocrita</taxon>
        <taxon>Aculeata</taxon>
        <taxon>Formicoidea</taxon>
        <taxon>Formicidae</taxon>
        <taxon>Myrmicinae</taxon>
        <taxon>Temnothorax</taxon>
    </lineage>
</organism>
<protein>
    <recommendedName>
        <fullName evidence="3">HTH CENPB-type domain-containing protein</fullName>
    </recommendedName>
</protein>
<proteinExistence type="predicted"/>
<sequence>MSRSIVEFEDGLQLVPSNWLRGTSECFWPTHENIKRLHKNIAECKELDDENWEIVKVVRIFGRAIPSRNICSSSNDERKTPFKNNQPSRHWWNNFCRRNPEVSSRVAQNLNMNRALVSEEALNSWFCEVKEYLKKLDLLDIDPSRVFNLDESAFFLVPKGDSVLARRGSKSVYKVVHGDEKESITVLFTVNAK</sequence>
<dbReference type="STRING" id="300112.A0A4S2KHW0"/>
<name>A0A4S2KHW0_9HYME</name>
<evidence type="ECO:0000313" key="2">
    <source>
        <dbReference type="Proteomes" id="UP000310200"/>
    </source>
</evidence>
<evidence type="ECO:0000313" key="1">
    <source>
        <dbReference type="EMBL" id="TGZ49103.1"/>
    </source>
</evidence>